<dbReference type="PANTHER" id="PTHR21733">
    <property type="entry name" value="CUB_2 DOMAIN-CONTAINING PROTEIN-RELATED-RELATED"/>
    <property type="match status" value="1"/>
</dbReference>
<evidence type="ECO:0000313" key="1">
    <source>
        <dbReference type="EnsemblMetazoa" id="CJA17751.1"/>
    </source>
</evidence>
<dbReference type="Pfam" id="PF03409">
    <property type="entry name" value="Glycoprotein"/>
    <property type="match status" value="1"/>
</dbReference>
<dbReference type="InterPro" id="IPR005071">
    <property type="entry name" value="Glycoprotein"/>
</dbReference>
<evidence type="ECO:0000313" key="2">
    <source>
        <dbReference type="Proteomes" id="UP000005237"/>
    </source>
</evidence>
<proteinExistence type="predicted"/>
<accession>A0A8R1I136</accession>
<name>A0A8R1I136_CAEJA</name>
<dbReference type="GO" id="GO:0045087">
    <property type="term" value="P:innate immune response"/>
    <property type="evidence" value="ECO:0007669"/>
    <property type="project" value="TreeGrafter"/>
</dbReference>
<reference evidence="2" key="1">
    <citation type="submission" date="2010-08" db="EMBL/GenBank/DDBJ databases">
        <authorList>
            <consortium name="Caenorhabditis japonica Sequencing Consortium"/>
            <person name="Wilson R.K."/>
        </authorList>
    </citation>
    <scope>NUCLEOTIDE SEQUENCE [LARGE SCALE GENOMIC DNA]</scope>
    <source>
        <strain evidence="2">DF5081</strain>
    </source>
</reference>
<dbReference type="PANTHER" id="PTHR21733:SF9">
    <property type="entry name" value="IGGFC_BINDING DOMAIN-CONTAINING PROTEIN"/>
    <property type="match status" value="1"/>
</dbReference>
<organism evidence="1 2">
    <name type="scientific">Caenorhabditis japonica</name>
    <dbReference type="NCBI Taxonomy" id="281687"/>
    <lineage>
        <taxon>Eukaryota</taxon>
        <taxon>Metazoa</taxon>
        <taxon>Ecdysozoa</taxon>
        <taxon>Nematoda</taxon>
        <taxon>Chromadorea</taxon>
        <taxon>Rhabditida</taxon>
        <taxon>Rhabditina</taxon>
        <taxon>Rhabditomorpha</taxon>
        <taxon>Rhabditoidea</taxon>
        <taxon>Rhabditidae</taxon>
        <taxon>Peloderinae</taxon>
        <taxon>Caenorhabditis</taxon>
    </lineage>
</organism>
<dbReference type="AlphaFoldDB" id="A0A8R1I136"/>
<protein>
    <submittedName>
        <fullName evidence="1">Uncharacterized protein</fullName>
    </submittedName>
</protein>
<dbReference type="Proteomes" id="UP000005237">
    <property type="component" value="Unassembled WGS sequence"/>
</dbReference>
<keyword evidence="2" id="KW-1185">Reference proteome</keyword>
<reference evidence="1" key="2">
    <citation type="submission" date="2022-06" db="UniProtKB">
        <authorList>
            <consortium name="EnsemblMetazoa"/>
        </authorList>
    </citation>
    <scope>IDENTIFICATION</scope>
    <source>
        <strain evidence="1">DF5081</strain>
    </source>
</reference>
<dbReference type="GO" id="GO:0045121">
    <property type="term" value="C:membrane raft"/>
    <property type="evidence" value="ECO:0007669"/>
    <property type="project" value="TreeGrafter"/>
</dbReference>
<sequence>MKSYKGVKFVIEPGYAELDGRQTSALTTTGVYMKPFNVPDKDITIFTTRDPRYNGTVGMNIVGNVPEYSQIALFENDGEQSRHKTFTPEDRILGFETDKVGQNI</sequence>
<dbReference type="EnsemblMetazoa" id="CJA17751.1">
    <property type="protein sequence ID" value="CJA17751.1"/>
    <property type="gene ID" value="WBGene00136954"/>
</dbReference>